<dbReference type="AlphaFoldDB" id="A0A9X3N1C7"/>
<feature type="compositionally biased region" description="Low complexity" evidence="1">
    <location>
        <begin position="364"/>
        <end position="377"/>
    </location>
</feature>
<gene>
    <name evidence="3" type="ORF">OM076_41630</name>
</gene>
<feature type="region of interest" description="Disordered" evidence="1">
    <location>
        <begin position="318"/>
        <end position="436"/>
    </location>
</feature>
<name>A0A9X3N1C7_9ACTN</name>
<sequence>MFRTARTRAGRRAASWSLFVGLSLILGLGAPRVAGAFQKTATGPAVPSAAVSEQCPTPNGAAPESTTDVKEPVRLQPDTNAQSRVINFGTDREAKSVVFAITATPPLTATEVKSLSLVAEDITRVGQDTDSVTFPEPAFGVLRLSGNGKRLTFRVCLKPPADLPAGRYTGAISVEGLAKVESASVAITANAKNGKLFTWGALLALALTVLTLLYKDVTPRISALQLQDPDKDKPKGRLERKFKHAWFAFWDTVTEPSWIGPTVFALATAYGTLYALWAKNPSWGESGFAAVSALIGAALGAIGAKTIFAPNSGALQTNDAGTNGKAPDGAVVEHPPAEVTGTPAGGPAANDEPSMPPAGGDSTPPQADAAPVVKPVAPTEPPGGTPWADVSPNGADPMPRQATAIAEDEESSEAEGTTPSSPDHESGGEGDPPRGG</sequence>
<protein>
    <submittedName>
        <fullName evidence="3">Uncharacterized protein</fullName>
    </submittedName>
</protein>
<proteinExistence type="predicted"/>
<evidence type="ECO:0000313" key="4">
    <source>
        <dbReference type="Proteomes" id="UP001149140"/>
    </source>
</evidence>
<evidence type="ECO:0000256" key="1">
    <source>
        <dbReference type="SAM" id="MobiDB-lite"/>
    </source>
</evidence>
<keyword evidence="2" id="KW-1133">Transmembrane helix</keyword>
<feature type="transmembrane region" description="Helical" evidence="2">
    <location>
        <begin position="258"/>
        <end position="277"/>
    </location>
</feature>
<dbReference type="EMBL" id="JAPDOD010000078">
    <property type="protein sequence ID" value="MDA0166836.1"/>
    <property type="molecule type" value="Genomic_DNA"/>
</dbReference>
<accession>A0A9X3N1C7</accession>
<feature type="transmembrane region" description="Helical" evidence="2">
    <location>
        <begin position="196"/>
        <end position="214"/>
    </location>
</feature>
<feature type="transmembrane region" description="Helical" evidence="2">
    <location>
        <begin position="289"/>
        <end position="308"/>
    </location>
</feature>
<evidence type="ECO:0000313" key="3">
    <source>
        <dbReference type="EMBL" id="MDA0166836.1"/>
    </source>
</evidence>
<keyword evidence="2" id="KW-0812">Transmembrane</keyword>
<organism evidence="3 4">
    <name type="scientific">Solirubrobacter ginsenosidimutans</name>
    <dbReference type="NCBI Taxonomy" id="490573"/>
    <lineage>
        <taxon>Bacteria</taxon>
        <taxon>Bacillati</taxon>
        <taxon>Actinomycetota</taxon>
        <taxon>Thermoleophilia</taxon>
        <taxon>Solirubrobacterales</taxon>
        <taxon>Solirubrobacteraceae</taxon>
        <taxon>Solirubrobacter</taxon>
    </lineage>
</organism>
<evidence type="ECO:0000256" key="2">
    <source>
        <dbReference type="SAM" id="Phobius"/>
    </source>
</evidence>
<keyword evidence="4" id="KW-1185">Reference proteome</keyword>
<reference evidence="3" key="1">
    <citation type="submission" date="2022-10" db="EMBL/GenBank/DDBJ databases">
        <title>The WGS of Solirubrobacter ginsenosidimutans DSM 21036.</title>
        <authorList>
            <person name="Jiang Z."/>
        </authorList>
    </citation>
    <scope>NUCLEOTIDE SEQUENCE</scope>
    <source>
        <strain evidence="3">DSM 21036</strain>
    </source>
</reference>
<comment type="caution">
    <text evidence="3">The sequence shown here is derived from an EMBL/GenBank/DDBJ whole genome shotgun (WGS) entry which is preliminary data.</text>
</comment>
<keyword evidence="2" id="KW-0472">Membrane</keyword>
<dbReference type="Proteomes" id="UP001149140">
    <property type="component" value="Unassembled WGS sequence"/>
</dbReference>
<feature type="region of interest" description="Disordered" evidence="1">
    <location>
        <begin position="47"/>
        <end position="69"/>
    </location>
</feature>